<feature type="region of interest" description="Disordered" evidence="1">
    <location>
        <begin position="294"/>
        <end position="315"/>
    </location>
</feature>
<gene>
    <name evidence="2" type="ORF">KAR29_02445</name>
</gene>
<name>A0A9Q7AJJ1_9BACT</name>
<evidence type="ECO:0000313" key="2">
    <source>
        <dbReference type="EMBL" id="QTX32810.1"/>
    </source>
</evidence>
<sequence>MTFLPYWDRHVDIDMDSWAPYGVDFFPVSVNALHSEILHRIATRAFQLDSEFLCLRSLKSGQIGPLMRGSLLDPERAGVDLGFLMVFGYSKAMEALAHLVAEASRGLRAGLTLCGFWDRSILVDESKVIALASENPLFDEETFFALFGEALEKACEGTSNVAYFAERFGYRRFAIAYDTDDVTDLRIAQTLFDFELDETRRIVGPAPELSFPPSCHKVWGEADRRKSKSSRQPLPVLQVTTSSPPGLPKRERRGLPVSSTTRSVGNVGKVLSGLRRARWRAHFLWQWSVRGVGPRRQAMSRRGRRGWQSRQAASQ</sequence>
<reference evidence="3" key="1">
    <citation type="submission" date="2021-04" db="EMBL/GenBank/DDBJ databases">
        <title>A novel Synergistetes isolate from a pyrite-forming mixed culture.</title>
        <authorList>
            <person name="Bunk B."/>
            <person name="Sproer C."/>
            <person name="Spring S."/>
            <person name="Pester M."/>
        </authorList>
    </citation>
    <scope>NUCLEOTIDE SEQUENCE [LARGE SCALE GENOMIC DNA]</scope>
    <source>
        <strain evidence="3">J.5.4.2-T.3.5.2</strain>
    </source>
</reference>
<dbReference type="AlphaFoldDB" id="A0A9Q7AJJ1"/>
<accession>A0A9Q7AJJ1</accession>
<feature type="region of interest" description="Disordered" evidence="1">
    <location>
        <begin position="222"/>
        <end position="262"/>
    </location>
</feature>
<protein>
    <submittedName>
        <fullName evidence="2">Uncharacterized protein</fullName>
    </submittedName>
</protein>
<evidence type="ECO:0000256" key="1">
    <source>
        <dbReference type="SAM" id="MobiDB-lite"/>
    </source>
</evidence>
<keyword evidence="3" id="KW-1185">Reference proteome</keyword>
<organism evidence="2 3">
    <name type="scientific">Aminithiophilus ramosus</name>
    <dbReference type="NCBI Taxonomy" id="3029084"/>
    <lineage>
        <taxon>Bacteria</taxon>
        <taxon>Thermotogati</taxon>
        <taxon>Synergistota</taxon>
        <taxon>Synergistia</taxon>
        <taxon>Synergistales</taxon>
        <taxon>Aminithiophilaceae</taxon>
        <taxon>Aminithiophilus</taxon>
    </lineage>
</organism>
<proteinExistence type="predicted"/>
<feature type="compositionally biased region" description="Basic residues" evidence="1">
    <location>
        <begin position="298"/>
        <end position="307"/>
    </location>
</feature>
<evidence type="ECO:0000313" key="3">
    <source>
        <dbReference type="Proteomes" id="UP000671879"/>
    </source>
</evidence>
<dbReference type="Proteomes" id="UP000671879">
    <property type="component" value="Chromosome"/>
</dbReference>
<dbReference type="KEGG" id="aram:KAR29_02445"/>
<dbReference type="RefSeq" id="WP_274374067.1">
    <property type="nucleotide sequence ID" value="NZ_CP072943.1"/>
</dbReference>
<dbReference type="EMBL" id="CP072943">
    <property type="protein sequence ID" value="QTX32810.1"/>
    <property type="molecule type" value="Genomic_DNA"/>
</dbReference>